<name>A0A3E1EX16_9FLAO</name>
<feature type="transmembrane region" description="Helical" evidence="1">
    <location>
        <begin position="110"/>
        <end position="134"/>
    </location>
</feature>
<keyword evidence="1" id="KW-0812">Transmembrane</keyword>
<keyword evidence="1" id="KW-0472">Membrane</keyword>
<dbReference type="EMBL" id="QURB01000005">
    <property type="protein sequence ID" value="RFC54096.1"/>
    <property type="molecule type" value="Genomic_DNA"/>
</dbReference>
<keyword evidence="1" id="KW-1133">Transmembrane helix</keyword>
<feature type="transmembrane region" description="Helical" evidence="1">
    <location>
        <begin position="149"/>
        <end position="170"/>
    </location>
</feature>
<dbReference type="OrthoDB" id="1452202at2"/>
<feature type="transmembrane region" description="Helical" evidence="1">
    <location>
        <begin position="242"/>
        <end position="262"/>
    </location>
</feature>
<evidence type="ECO:0000313" key="2">
    <source>
        <dbReference type="EMBL" id="RFC54096.1"/>
    </source>
</evidence>
<dbReference type="RefSeq" id="WP_116880936.1">
    <property type="nucleotide sequence ID" value="NZ_QURB01000005.1"/>
</dbReference>
<reference evidence="2 3" key="1">
    <citation type="submission" date="2018-08" db="EMBL/GenBank/DDBJ databases">
        <title>The draft genome squence of Brumimicrobium sp. N62.</title>
        <authorList>
            <person name="Du Z.-J."/>
            <person name="Luo H.-R."/>
        </authorList>
    </citation>
    <scope>NUCLEOTIDE SEQUENCE [LARGE SCALE GENOMIC DNA]</scope>
    <source>
        <strain evidence="2 3">N62</strain>
    </source>
</reference>
<keyword evidence="3" id="KW-1185">Reference proteome</keyword>
<accession>A0A3E1EX16</accession>
<dbReference type="Proteomes" id="UP000257127">
    <property type="component" value="Unassembled WGS sequence"/>
</dbReference>
<sequence length="267" mass="30485">MKQLLKIEFLKLRKLKSLQVIFFIYFLVLPVVIYTISSFITNFMAVLLPPFWKPFIFPYIWEIATYSASYFNILMGVLAVIIITNEFNFKTFRQHLIDGLSLPKAIFSKFLVVLVFALIITLYTFATGLIFGLVNSTDGLPFTEGLEIIGAYFLQTLCYFSFAFFIAVLVKKTAVAIILFILSFMVETIIGVSFSFNGFQTVYAYMPLNAFSKLTPFPILKEVVEAGQQRSGNVPVILDTPINLAVCCGYMFLFFMVSYFILHDRDL</sequence>
<dbReference type="AlphaFoldDB" id="A0A3E1EX16"/>
<feature type="transmembrane region" description="Helical" evidence="1">
    <location>
        <begin position="177"/>
        <end position="196"/>
    </location>
</feature>
<proteinExistence type="predicted"/>
<organism evidence="2 3">
    <name type="scientific">Brumimicrobium aurantiacum</name>
    <dbReference type="NCBI Taxonomy" id="1737063"/>
    <lineage>
        <taxon>Bacteria</taxon>
        <taxon>Pseudomonadati</taxon>
        <taxon>Bacteroidota</taxon>
        <taxon>Flavobacteriia</taxon>
        <taxon>Flavobacteriales</taxon>
        <taxon>Crocinitomicaceae</taxon>
        <taxon>Brumimicrobium</taxon>
    </lineage>
</organism>
<evidence type="ECO:0000313" key="3">
    <source>
        <dbReference type="Proteomes" id="UP000257127"/>
    </source>
</evidence>
<dbReference type="PANTHER" id="PTHR37305">
    <property type="entry name" value="INTEGRAL MEMBRANE PROTEIN-RELATED"/>
    <property type="match status" value="1"/>
</dbReference>
<protein>
    <submittedName>
        <fullName evidence="2">Uncharacterized protein</fullName>
    </submittedName>
</protein>
<gene>
    <name evidence="2" type="ORF">DXU93_08895</name>
</gene>
<feature type="transmembrane region" description="Helical" evidence="1">
    <location>
        <begin position="68"/>
        <end position="89"/>
    </location>
</feature>
<comment type="caution">
    <text evidence="2">The sequence shown here is derived from an EMBL/GenBank/DDBJ whole genome shotgun (WGS) entry which is preliminary data.</text>
</comment>
<dbReference type="PANTHER" id="PTHR37305:SF1">
    <property type="entry name" value="MEMBRANE PROTEIN"/>
    <property type="match status" value="1"/>
</dbReference>
<evidence type="ECO:0000256" key="1">
    <source>
        <dbReference type="SAM" id="Phobius"/>
    </source>
</evidence>
<dbReference type="Pfam" id="PF12730">
    <property type="entry name" value="ABC2_membrane_4"/>
    <property type="match status" value="1"/>
</dbReference>
<feature type="transmembrane region" description="Helical" evidence="1">
    <location>
        <begin position="20"/>
        <end position="48"/>
    </location>
</feature>